<name>A0ABT0MLS6_9GAMM</name>
<dbReference type="Gene3D" id="1.10.10.10">
    <property type="entry name" value="Winged helix-like DNA-binding domain superfamily/Winged helix DNA-binding domain"/>
    <property type="match status" value="1"/>
</dbReference>
<keyword evidence="4" id="KW-0238">DNA-binding</keyword>
<protein>
    <submittedName>
        <fullName evidence="7">MarR family transcriptional regulator</fullName>
    </submittedName>
</protein>
<dbReference type="Pfam" id="PF22381">
    <property type="entry name" value="Staph_reg_Sar_Rot"/>
    <property type="match status" value="1"/>
</dbReference>
<dbReference type="InterPro" id="IPR036390">
    <property type="entry name" value="WH_DNA-bd_sf"/>
</dbReference>
<dbReference type="CDD" id="cd00090">
    <property type="entry name" value="HTH_ARSR"/>
    <property type="match status" value="1"/>
</dbReference>
<dbReference type="PROSITE" id="PS50995">
    <property type="entry name" value="HTH_MARR_2"/>
    <property type="match status" value="1"/>
</dbReference>
<dbReference type="PANTHER" id="PTHR33164:SF5">
    <property type="entry name" value="ORGANIC HYDROPEROXIDE RESISTANCE TRANSCRIPTIONAL REGULATOR"/>
    <property type="match status" value="1"/>
</dbReference>
<dbReference type="InterPro" id="IPR011991">
    <property type="entry name" value="ArsR-like_HTH"/>
</dbReference>
<accession>A0ABT0MLS6</accession>
<keyword evidence="5" id="KW-0804">Transcription</keyword>
<evidence type="ECO:0000256" key="1">
    <source>
        <dbReference type="ARBA" id="ARBA00004496"/>
    </source>
</evidence>
<feature type="domain" description="HTH marR-type" evidence="6">
    <location>
        <begin position="19"/>
        <end position="149"/>
    </location>
</feature>
<dbReference type="SUPFAM" id="SSF46785">
    <property type="entry name" value="Winged helix' DNA-binding domain"/>
    <property type="match status" value="1"/>
</dbReference>
<dbReference type="InterPro" id="IPR000835">
    <property type="entry name" value="HTH_MarR-typ"/>
</dbReference>
<evidence type="ECO:0000259" key="6">
    <source>
        <dbReference type="PROSITE" id="PS50995"/>
    </source>
</evidence>
<dbReference type="PRINTS" id="PR00598">
    <property type="entry name" value="HTHMARR"/>
</dbReference>
<keyword evidence="3" id="KW-0805">Transcription regulation</keyword>
<dbReference type="EMBL" id="JAMBEP010000004">
    <property type="protein sequence ID" value="MCL1635838.1"/>
    <property type="molecule type" value="Genomic_DNA"/>
</dbReference>
<evidence type="ECO:0000256" key="4">
    <source>
        <dbReference type="ARBA" id="ARBA00023125"/>
    </source>
</evidence>
<dbReference type="RefSeq" id="WP_249475749.1">
    <property type="nucleotide sequence ID" value="NZ_JAMBEP010000004.1"/>
</dbReference>
<dbReference type="InterPro" id="IPR039422">
    <property type="entry name" value="MarR/SlyA-like"/>
</dbReference>
<keyword evidence="8" id="KW-1185">Reference proteome</keyword>
<proteinExistence type="predicted"/>
<comment type="subcellular location">
    <subcellularLocation>
        <location evidence="1">Cytoplasm</location>
    </subcellularLocation>
</comment>
<keyword evidence="2" id="KW-0963">Cytoplasm</keyword>
<evidence type="ECO:0000256" key="3">
    <source>
        <dbReference type="ARBA" id="ARBA00023015"/>
    </source>
</evidence>
<dbReference type="PANTHER" id="PTHR33164">
    <property type="entry name" value="TRANSCRIPTIONAL REGULATOR, MARR FAMILY"/>
    <property type="match status" value="1"/>
</dbReference>
<evidence type="ECO:0000256" key="5">
    <source>
        <dbReference type="ARBA" id="ARBA00023163"/>
    </source>
</evidence>
<evidence type="ECO:0000313" key="8">
    <source>
        <dbReference type="Proteomes" id="UP001431217"/>
    </source>
</evidence>
<organism evidence="7 8">
    <name type="scientific">Luteimonas galliterrae</name>
    <dbReference type="NCBI Taxonomy" id="2940486"/>
    <lineage>
        <taxon>Bacteria</taxon>
        <taxon>Pseudomonadati</taxon>
        <taxon>Pseudomonadota</taxon>
        <taxon>Gammaproteobacteria</taxon>
        <taxon>Lysobacterales</taxon>
        <taxon>Lysobacteraceae</taxon>
        <taxon>Luteimonas</taxon>
    </lineage>
</organism>
<gene>
    <name evidence="7" type="ORF">M2650_14505</name>
</gene>
<sequence length="155" mass="16658">MSKRPAPARTKPQPSLKLEDQLCFAVYSAGRAMNKAYRPLLEPLGLTYPQYLVMMVLWAGDGLTVSEIGERLLLDSATLTPLLKRLQAAGLVTRTRARDDERQVLIALTASGRALKAKAAGVPAGIFRASGCSAAELSRTKASLDALRANLQAHV</sequence>
<dbReference type="SMART" id="SM00347">
    <property type="entry name" value="HTH_MARR"/>
    <property type="match status" value="1"/>
</dbReference>
<comment type="caution">
    <text evidence="7">The sequence shown here is derived from an EMBL/GenBank/DDBJ whole genome shotgun (WGS) entry which is preliminary data.</text>
</comment>
<dbReference type="InterPro" id="IPR036388">
    <property type="entry name" value="WH-like_DNA-bd_sf"/>
</dbReference>
<evidence type="ECO:0000256" key="2">
    <source>
        <dbReference type="ARBA" id="ARBA00022490"/>
    </source>
</evidence>
<dbReference type="Proteomes" id="UP001431217">
    <property type="component" value="Unassembled WGS sequence"/>
</dbReference>
<reference evidence="7 8" key="1">
    <citation type="submission" date="2022-05" db="EMBL/GenBank/DDBJ databases">
        <title>Luteimonas sp. SX5, whole genome shotgun sequencing project.</title>
        <authorList>
            <person name="Zhao G."/>
            <person name="Shen L."/>
        </authorList>
    </citation>
    <scope>NUCLEOTIDE SEQUENCE [LARGE SCALE GENOMIC DNA]</scope>
    <source>
        <strain evidence="7 8">SX5</strain>
    </source>
</reference>
<evidence type="ECO:0000313" key="7">
    <source>
        <dbReference type="EMBL" id="MCL1635838.1"/>
    </source>
</evidence>
<dbReference type="InterPro" id="IPR055166">
    <property type="entry name" value="Transc_reg_Sar_Rot_HTH"/>
</dbReference>